<evidence type="ECO:0000313" key="2">
    <source>
        <dbReference type="Proteomes" id="UP000308199"/>
    </source>
</evidence>
<proteinExistence type="predicted"/>
<organism evidence="1 2">
    <name type="scientific">Phellinidium pouzarii</name>
    <dbReference type="NCBI Taxonomy" id="167371"/>
    <lineage>
        <taxon>Eukaryota</taxon>
        <taxon>Fungi</taxon>
        <taxon>Dikarya</taxon>
        <taxon>Basidiomycota</taxon>
        <taxon>Agaricomycotina</taxon>
        <taxon>Agaricomycetes</taxon>
        <taxon>Hymenochaetales</taxon>
        <taxon>Hymenochaetaceae</taxon>
        <taxon>Phellinidium</taxon>
    </lineage>
</organism>
<comment type="caution">
    <text evidence="1">The sequence shown here is derived from an EMBL/GenBank/DDBJ whole genome shotgun (WGS) entry which is preliminary data.</text>
</comment>
<gene>
    <name evidence="1" type="ORF">EW145_g990</name>
</gene>
<dbReference type="OrthoDB" id="3228793at2759"/>
<dbReference type="AlphaFoldDB" id="A0A4S4LG71"/>
<sequence>MSDGIPVVVKKGYPIAWAVEAEADPSTEVGDEAVFRILWPDRLLIVELENGSSTPGAKINLAVNKTGDLSQLWRLRRCPDRGFNELDKVKAKADSGQASLMATETITGDTSTTTITTTTTNTIKTVTTTITTVATGVFRGETCFFRRYIYALSVLIIAAFNQLYHLRSSSPVRPFLTLIMSFQVNSLYFLAYSHDDCCLFIPGTGKETHTKKSDVGSAYLCTDQLKYDGSQENETVNAFQGTRKLVLAVRIGNLAKVFTAVDEAQRYVHRIIREHSFSPAPTSRRRWVLDAISVVEQGGMIESNGTLIQDLAAAEKAALQSYATSKTITFKDFSS</sequence>
<name>A0A4S4LG71_9AGAM</name>
<dbReference type="Proteomes" id="UP000308199">
    <property type="component" value="Unassembled WGS sequence"/>
</dbReference>
<keyword evidence="2" id="KW-1185">Reference proteome</keyword>
<evidence type="ECO:0000313" key="1">
    <source>
        <dbReference type="EMBL" id="THH10926.1"/>
    </source>
</evidence>
<accession>A0A4S4LG71</accession>
<protein>
    <submittedName>
        <fullName evidence="1">Uncharacterized protein</fullName>
    </submittedName>
</protein>
<dbReference type="EMBL" id="SGPK01000024">
    <property type="protein sequence ID" value="THH10926.1"/>
    <property type="molecule type" value="Genomic_DNA"/>
</dbReference>
<reference evidence="1 2" key="1">
    <citation type="submission" date="2019-02" db="EMBL/GenBank/DDBJ databases">
        <title>Genome sequencing of the rare red list fungi Phellinidium pouzarii.</title>
        <authorList>
            <person name="Buettner E."/>
            <person name="Kellner H."/>
        </authorList>
    </citation>
    <scope>NUCLEOTIDE SEQUENCE [LARGE SCALE GENOMIC DNA]</scope>
    <source>
        <strain evidence="1 2">DSM 108285</strain>
    </source>
</reference>